<reference evidence="1" key="1">
    <citation type="journal article" date="2023" name="G3 (Bethesda)">
        <title>A reference genome for the long-term kleptoplast-retaining sea slug Elysia crispata morphotype clarki.</title>
        <authorList>
            <person name="Eastman K.E."/>
            <person name="Pendleton A.L."/>
            <person name="Shaikh M.A."/>
            <person name="Suttiyut T."/>
            <person name="Ogas R."/>
            <person name="Tomko P."/>
            <person name="Gavelis G."/>
            <person name="Widhalm J.R."/>
            <person name="Wisecaver J.H."/>
        </authorList>
    </citation>
    <scope>NUCLEOTIDE SEQUENCE</scope>
    <source>
        <strain evidence="1">ECLA1</strain>
    </source>
</reference>
<name>A0AAE1AJ72_9GAST</name>
<organism evidence="1 2">
    <name type="scientific">Elysia crispata</name>
    <name type="common">lettuce slug</name>
    <dbReference type="NCBI Taxonomy" id="231223"/>
    <lineage>
        <taxon>Eukaryota</taxon>
        <taxon>Metazoa</taxon>
        <taxon>Spiralia</taxon>
        <taxon>Lophotrochozoa</taxon>
        <taxon>Mollusca</taxon>
        <taxon>Gastropoda</taxon>
        <taxon>Heterobranchia</taxon>
        <taxon>Euthyneura</taxon>
        <taxon>Panpulmonata</taxon>
        <taxon>Sacoglossa</taxon>
        <taxon>Placobranchoidea</taxon>
        <taxon>Plakobranchidae</taxon>
        <taxon>Elysia</taxon>
    </lineage>
</organism>
<keyword evidence="2" id="KW-1185">Reference proteome</keyword>
<comment type="caution">
    <text evidence="1">The sequence shown here is derived from an EMBL/GenBank/DDBJ whole genome shotgun (WGS) entry which is preliminary data.</text>
</comment>
<evidence type="ECO:0000313" key="2">
    <source>
        <dbReference type="Proteomes" id="UP001283361"/>
    </source>
</evidence>
<dbReference type="AlphaFoldDB" id="A0AAE1AJ72"/>
<accession>A0AAE1AJ72</accession>
<evidence type="ECO:0000313" key="1">
    <source>
        <dbReference type="EMBL" id="KAK3788677.1"/>
    </source>
</evidence>
<gene>
    <name evidence="1" type="ORF">RRG08_016696</name>
</gene>
<proteinExistence type="predicted"/>
<sequence length="92" mass="10042">MLRLGITLILRAMRDTHTTHHRPASGFHARQPKLARFPDGVGAKAKPILFPYSCARSARRNLGLGLGLISVASITVPRVDLRKGRIESSSLS</sequence>
<dbReference type="EMBL" id="JAWDGP010001750">
    <property type="protein sequence ID" value="KAK3788677.1"/>
    <property type="molecule type" value="Genomic_DNA"/>
</dbReference>
<protein>
    <submittedName>
        <fullName evidence="1">Uncharacterized protein</fullName>
    </submittedName>
</protein>
<dbReference type="Proteomes" id="UP001283361">
    <property type="component" value="Unassembled WGS sequence"/>
</dbReference>